<evidence type="ECO:0000256" key="1">
    <source>
        <dbReference type="SAM" id="MobiDB-lite"/>
    </source>
</evidence>
<sequence>MTETGTKLRHYGILALGALATVAIATGGLTLFALLEPESQALAQNAPSSATSGSSSSQPARRPATAAPPARAQQAPQSQTAPAAAAKPGEATPFDAHVEQAKLKTCAGTFTELGKAAASSDEYMAMSQWSQQQADAHSIQSIVGLSFKNDPTLSNGASIVFAAPVQSGCEGNLVRVVPSTQPCNVAVQSLGLGNEQAVTLANVPMATTKAGANVIFLPTQSGCVIVTVARGAQQRK</sequence>
<evidence type="ECO:0000256" key="2">
    <source>
        <dbReference type="SAM" id="Phobius"/>
    </source>
</evidence>
<feature type="region of interest" description="Disordered" evidence="1">
    <location>
        <begin position="44"/>
        <end position="91"/>
    </location>
</feature>
<accession>A0A370L0F6</accession>
<dbReference type="OrthoDB" id="7573289at2"/>
<feature type="compositionally biased region" description="Low complexity" evidence="1">
    <location>
        <begin position="46"/>
        <end position="86"/>
    </location>
</feature>
<keyword evidence="2" id="KW-0812">Transmembrane</keyword>
<protein>
    <submittedName>
        <fullName evidence="3">Uncharacterized protein</fullName>
    </submittedName>
</protein>
<reference evidence="4" key="1">
    <citation type="submission" date="2018-07" db="EMBL/GenBank/DDBJ databases">
        <authorList>
            <person name="Safronova V.I."/>
            <person name="Chirak E.R."/>
            <person name="Sazanova A.L."/>
        </authorList>
    </citation>
    <scope>NUCLEOTIDE SEQUENCE [LARGE SCALE GENOMIC DNA]</scope>
    <source>
        <strain evidence="4">RCAM04685</strain>
    </source>
</reference>
<dbReference type="AlphaFoldDB" id="A0A370L0F6"/>
<name>A0A370L0F6_9HYPH</name>
<evidence type="ECO:0000313" key="4">
    <source>
        <dbReference type="Proteomes" id="UP000255207"/>
    </source>
</evidence>
<dbReference type="Proteomes" id="UP000255207">
    <property type="component" value="Unassembled WGS sequence"/>
</dbReference>
<proteinExistence type="predicted"/>
<keyword evidence="4" id="KW-1185">Reference proteome</keyword>
<evidence type="ECO:0000313" key="3">
    <source>
        <dbReference type="EMBL" id="RDJ20721.1"/>
    </source>
</evidence>
<keyword evidence="2" id="KW-0472">Membrane</keyword>
<dbReference type="RefSeq" id="WP_114831759.1">
    <property type="nucleotide sequence ID" value="NZ_QQTO01000011.1"/>
</dbReference>
<dbReference type="EMBL" id="QQTP01000016">
    <property type="protein sequence ID" value="RDJ20721.1"/>
    <property type="molecule type" value="Genomic_DNA"/>
</dbReference>
<gene>
    <name evidence="3" type="ORF">DWE98_23610</name>
</gene>
<organism evidence="3 4">
    <name type="scientific">Bosea caraganae</name>
    <dbReference type="NCBI Taxonomy" id="2763117"/>
    <lineage>
        <taxon>Bacteria</taxon>
        <taxon>Pseudomonadati</taxon>
        <taxon>Pseudomonadota</taxon>
        <taxon>Alphaproteobacteria</taxon>
        <taxon>Hyphomicrobiales</taxon>
        <taxon>Boseaceae</taxon>
        <taxon>Bosea</taxon>
    </lineage>
</organism>
<comment type="caution">
    <text evidence="3">The sequence shown here is derived from an EMBL/GenBank/DDBJ whole genome shotgun (WGS) entry which is preliminary data.</text>
</comment>
<feature type="transmembrane region" description="Helical" evidence="2">
    <location>
        <begin position="12"/>
        <end position="35"/>
    </location>
</feature>
<keyword evidence="2" id="KW-1133">Transmembrane helix</keyword>